<name>A9P011_PICSI</name>
<dbReference type="GO" id="GO:0005506">
    <property type="term" value="F:iron ion binding"/>
    <property type="evidence" value="ECO:0007669"/>
    <property type="project" value="InterPro"/>
</dbReference>
<evidence type="ECO:0000256" key="1">
    <source>
        <dbReference type="ARBA" id="ARBA00004370"/>
    </source>
</evidence>
<evidence type="ECO:0000256" key="5">
    <source>
        <dbReference type="ARBA" id="ARBA00023136"/>
    </source>
</evidence>
<comment type="similarity">
    <text evidence="2">Belongs to the sterol desaturase family.</text>
</comment>
<dbReference type="OMA" id="FETKPCK"/>
<protein>
    <recommendedName>
        <fullName evidence="7">Fatty acid hydroxylase domain-containing protein</fullName>
    </recommendedName>
</protein>
<dbReference type="InterPro" id="IPR006694">
    <property type="entry name" value="Fatty_acid_hydroxylase"/>
</dbReference>
<dbReference type="AlphaFoldDB" id="A9P011"/>
<evidence type="ECO:0000256" key="4">
    <source>
        <dbReference type="ARBA" id="ARBA00022989"/>
    </source>
</evidence>
<comment type="subcellular location">
    <subcellularLocation>
        <location evidence="1">Membrane</location>
    </subcellularLocation>
</comment>
<dbReference type="GO" id="GO:0008610">
    <property type="term" value="P:lipid biosynthetic process"/>
    <property type="evidence" value="ECO:0007669"/>
    <property type="project" value="InterPro"/>
</dbReference>
<keyword evidence="3 6" id="KW-0812">Transmembrane</keyword>
<evidence type="ECO:0000256" key="6">
    <source>
        <dbReference type="SAM" id="Phobius"/>
    </source>
</evidence>
<feature type="transmembrane region" description="Helical" evidence="6">
    <location>
        <begin position="13"/>
        <end position="33"/>
    </location>
</feature>
<organism evidence="8">
    <name type="scientific">Picea sitchensis</name>
    <name type="common">Sitka spruce</name>
    <name type="synonym">Pinus sitchensis</name>
    <dbReference type="NCBI Taxonomy" id="3332"/>
    <lineage>
        <taxon>Eukaryota</taxon>
        <taxon>Viridiplantae</taxon>
        <taxon>Streptophyta</taxon>
        <taxon>Embryophyta</taxon>
        <taxon>Tracheophyta</taxon>
        <taxon>Spermatophyta</taxon>
        <taxon>Pinopsida</taxon>
        <taxon>Pinidae</taxon>
        <taxon>Conifers I</taxon>
        <taxon>Pinales</taxon>
        <taxon>Pinaceae</taxon>
        <taxon>Picea</taxon>
    </lineage>
</organism>
<dbReference type="PANTHER" id="PTHR11863">
    <property type="entry name" value="STEROL DESATURASE"/>
    <property type="match status" value="1"/>
</dbReference>
<evidence type="ECO:0000313" key="8">
    <source>
        <dbReference type="EMBL" id="ABK26222.1"/>
    </source>
</evidence>
<dbReference type="GO" id="GO:0016020">
    <property type="term" value="C:membrane"/>
    <property type="evidence" value="ECO:0007669"/>
    <property type="project" value="UniProtKB-SubCell"/>
</dbReference>
<dbReference type="InterPro" id="IPR050307">
    <property type="entry name" value="Sterol_Desaturase_Related"/>
</dbReference>
<sequence>MGQLKDFFLTDEALGTFMPIIVYWVYSGIYYLLQPLDGYRVHTLKEEKLKNLVSRSTVVKGVLLQQSIQSVVALSLFAITGHTVEAGTTSQPSLMVQARQFLIAMLVMDTWQYFLHRYMHHNKFMYRYIHSQHHQLIVPYAFGALYNHPLEGLLLDTIGGAMSFLFSGMTPRTSIFFFSFSTIKTVDDHCGLWLPGNPFHIFFQNNTAYHDIHHQLYGAKYNFEQPFFVMWDKILGTYMPYTIQKRPDGGLEARPDKS</sequence>
<dbReference type="GO" id="GO:0016491">
    <property type="term" value="F:oxidoreductase activity"/>
    <property type="evidence" value="ECO:0007669"/>
    <property type="project" value="InterPro"/>
</dbReference>
<evidence type="ECO:0000259" key="7">
    <source>
        <dbReference type="Pfam" id="PF04116"/>
    </source>
</evidence>
<evidence type="ECO:0000256" key="3">
    <source>
        <dbReference type="ARBA" id="ARBA00022692"/>
    </source>
</evidence>
<keyword evidence="5 6" id="KW-0472">Membrane</keyword>
<proteinExistence type="evidence at transcript level"/>
<feature type="domain" description="Fatty acid hydroxylase" evidence="7">
    <location>
        <begin position="101"/>
        <end position="237"/>
    </location>
</feature>
<keyword evidence="4 6" id="KW-1133">Transmembrane helix</keyword>
<accession>A9P011</accession>
<evidence type="ECO:0000256" key="2">
    <source>
        <dbReference type="ARBA" id="ARBA00009324"/>
    </source>
</evidence>
<reference evidence="8" key="1">
    <citation type="journal article" date="2008" name="BMC Genomics">
        <title>A conifer genomics resource of 200,000 spruce (Picea spp.) ESTs and 6,464 high-quality, sequence-finished full-length cDNAs for Sitka spruce (Picea sitchensis).</title>
        <authorList>
            <person name="Ralph S.G."/>
            <person name="Chun H.J."/>
            <person name="Kolosova N."/>
            <person name="Cooper D."/>
            <person name="Oddy C."/>
            <person name="Ritland C.E."/>
            <person name="Kirkpatrick R."/>
            <person name="Moore R."/>
            <person name="Barber S."/>
            <person name="Holt R.A."/>
            <person name="Jones S.J."/>
            <person name="Marra M.A."/>
            <person name="Douglas C.J."/>
            <person name="Ritland K."/>
            <person name="Bohlmann J."/>
        </authorList>
    </citation>
    <scope>NUCLEOTIDE SEQUENCE</scope>
    <source>
        <tissue evidence="8">Green portion of the leader tissue</tissue>
    </source>
</reference>
<dbReference type="Pfam" id="PF04116">
    <property type="entry name" value="FA_hydroxylase"/>
    <property type="match status" value="1"/>
</dbReference>
<dbReference type="EMBL" id="EF086966">
    <property type="protein sequence ID" value="ABK26222.1"/>
    <property type="molecule type" value="mRNA"/>
</dbReference>